<keyword evidence="11" id="KW-1185">Reference proteome</keyword>
<dbReference type="SMART" id="SM00028">
    <property type="entry name" value="TPR"/>
    <property type="match status" value="4"/>
</dbReference>
<comment type="caution">
    <text evidence="10">The sequence shown here is derived from an EMBL/GenBank/DDBJ whole genome shotgun (WGS) entry which is preliminary data.</text>
</comment>
<keyword evidence="7 8" id="KW-0802">TPR repeat</keyword>
<evidence type="ECO:0000313" key="10">
    <source>
        <dbReference type="EMBL" id="KIL97196.1"/>
    </source>
</evidence>
<dbReference type="STRING" id="272627.CCC_00257"/>
<protein>
    <recommendedName>
        <fullName evidence="3">protein O-GlcNAc transferase</fullName>
        <ecNumber evidence="3">2.4.1.255</ecNumber>
    </recommendedName>
</protein>
<dbReference type="Gene3D" id="3.40.50.2000">
    <property type="entry name" value="Glycogen Phosphorylase B"/>
    <property type="match status" value="1"/>
</dbReference>
<dbReference type="EMBL" id="JXSL01000030">
    <property type="protein sequence ID" value="KIL97196.1"/>
    <property type="molecule type" value="Genomic_DNA"/>
</dbReference>
<dbReference type="InterPro" id="IPR011990">
    <property type="entry name" value="TPR-like_helical_dom_sf"/>
</dbReference>
<evidence type="ECO:0000256" key="3">
    <source>
        <dbReference type="ARBA" id="ARBA00011970"/>
    </source>
</evidence>
<dbReference type="Proteomes" id="UP000031971">
    <property type="component" value="Unassembled WGS sequence"/>
</dbReference>
<dbReference type="InterPro" id="IPR019734">
    <property type="entry name" value="TPR_rpt"/>
</dbReference>
<dbReference type="PANTHER" id="PTHR44366:SF1">
    <property type="entry name" value="UDP-N-ACETYLGLUCOSAMINE--PEPTIDE N-ACETYLGLUCOSAMINYLTRANSFERASE 110 KDA SUBUNIT"/>
    <property type="match status" value="1"/>
</dbReference>
<dbReference type="Pfam" id="PF13844">
    <property type="entry name" value="Glyco_transf_41"/>
    <property type="match status" value="2"/>
</dbReference>
<dbReference type="GO" id="GO:0097363">
    <property type="term" value="F:protein O-acetylglucosaminyltransferase activity"/>
    <property type="evidence" value="ECO:0007669"/>
    <property type="project" value="UniProtKB-EC"/>
</dbReference>
<sequence>MERQLSGGKHMTADQLLQDAVKLHLSGDLDGAARQYKNLLKLSPLHPDGLHLSGLVAMQKGQLTEAERLIRGAIAATPKAPAFHGNLGTVLLGQGRTADAMACYRRAVELDDSFVDGWRNIASLAARLDDHEGSALAYSNVVRLTGGADGGALGYLGLELAVLCDWDNLPVVKEAISALPSWRTGKSLPVPPFTLLVHDFSPAELRRHADEAATFIESRVAPMVHQPKARRPRLRLGYLSEDFHDHATAYLLAEALESHDRSRFEIFAYSYGPEDKGAVRTRLRDACDHWVELAALSEADCAKRIAADGIDILVDLKGHTGRARTSILAARPAPIQVAWLGFPGTFGGTCMDYIIADPYVIPAGAENDYAEQVVRLPLCYQPNDSRRARAATREPKAKWGLPEDAFVIAVFNNSFKFNAETLAVWVAVLQAQPDAVLWFVEFHPAATASLRAMMGAVGIDASRLIFAPRLPQAEHMLRLSAADLFLDTWPCAGHTTASDALWAGVPLVAWAGRTFASRVAGSLLHALGLDELIAESQGGYHALAQHLAKDREALEQVRQRLWAATQASPLFDGKAFTPPLERALDTMWAKWEKGEKPKGFDV</sequence>
<evidence type="ECO:0000256" key="1">
    <source>
        <dbReference type="ARBA" id="ARBA00004922"/>
    </source>
</evidence>
<dbReference type="SUPFAM" id="SSF53756">
    <property type="entry name" value="UDP-Glycosyltransferase/glycogen phosphorylase"/>
    <property type="match status" value="1"/>
</dbReference>
<dbReference type="OrthoDB" id="146908at2"/>
<evidence type="ECO:0000256" key="8">
    <source>
        <dbReference type="PROSITE-ProRule" id="PRU00339"/>
    </source>
</evidence>
<gene>
    <name evidence="10" type="ORF">CCC_00257</name>
</gene>
<feature type="domain" description="O-GlcNAc transferase C-terminal" evidence="9">
    <location>
        <begin position="227"/>
        <end position="380"/>
    </location>
</feature>
<feature type="repeat" description="TPR" evidence="8">
    <location>
        <begin position="81"/>
        <end position="114"/>
    </location>
</feature>
<name>A0A0C2UWL3_PARME</name>
<dbReference type="Gene3D" id="3.40.50.11380">
    <property type="match status" value="1"/>
</dbReference>
<proteinExistence type="inferred from homology"/>
<evidence type="ECO:0000259" key="9">
    <source>
        <dbReference type="Pfam" id="PF13844"/>
    </source>
</evidence>
<keyword evidence="6" id="KW-0677">Repeat</keyword>
<evidence type="ECO:0000256" key="2">
    <source>
        <dbReference type="ARBA" id="ARBA00005386"/>
    </source>
</evidence>
<comment type="similarity">
    <text evidence="2">Belongs to the glycosyltransferase 41 family. O-GlcNAc transferase subfamily.</text>
</comment>
<keyword evidence="5" id="KW-0808">Transferase</keyword>
<comment type="pathway">
    <text evidence="1">Protein modification; protein glycosylation.</text>
</comment>
<dbReference type="AlphaFoldDB" id="A0A0C2UWL3"/>
<dbReference type="Gene3D" id="1.25.40.10">
    <property type="entry name" value="Tetratricopeptide repeat domain"/>
    <property type="match status" value="1"/>
</dbReference>
<dbReference type="PROSITE" id="PS50005">
    <property type="entry name" value="TPR"/>
    <property type="match status" value="1"/>
</dbReference>
<evidence type="ECO:0000256" key="7">
    <source>
        <dbReference type="ARBA" id="ARBA00022803"/>
    </source>
</evidence>
<evidence type="ECO:0000256" key="6">
    <source>
        <dbReference type="ARBA" id="ARBA00022737"/>
    </source>
</evidence>
<evidence type="ECO:0000256" key="5">
    <source>
        <dbReference type="ARBA" id="ARBA00022679"/>
    </source>
</evidence>
<dbReference type="EC" id="2.4.1.255" evidence="3"/>
<feature type="domain" description="O-GlcNAc transferase C-terminal" evidence="9">
    <location>
        <begin position="396"/>
        <end position="577"/>
    </location>
</feature>
<dbReference type="SUPFAM" id="SSF48452">
    <property type="entry name" value="TPR-like"/>
    <property type="match status" value="1"/>
</dbReference>
<dbReference type="GO" id="GO:0006493">
    <property type="term" value="P:protein O-linked glycosylation"/>
    <property type="evidence" value="ECO:0007669"/>
    <property type="project" value="InterPro"/>
</dbReference>
<reference evidence="10 11" key="1">
    <citation type="submission" date="2015-01" db="EMBL/GenBank/DDBJ databases">
        <title>Genome Sequence of Magnetospirillum magnetotacticum Strain MS-1.</title>
        <authorList>
            <person name="Marinov G.K."/>
            <person name="Smalley M.D."/>
            <person name="DeSalvo G."/>
        </authorList>
    </citation>
    <scope>NUCLEOTIDE SEQUENCE [LARGE SCALE GENOMIC DNA]</scope>
    <source>
        <strain evidence="10 11">MS-1</strain>
    </source>
</reference>
<dbReference type="Pfam" id="PF13432">
    <property type="entry name" value="TPR_16"/>
    <property type="match status" value="2"/>
</dbReference>
<organism evidence="10 11">
    <name type="scientific">Paramagnetospirillum magnetotacticum MS-1</name>
    <dbReference type="NCBI Taxonomy" id="272627"/>
    <lineage>
        <taxon>Bacteria</taxon>
        <taxon>Pseudomonadati</taxon>
        <taxon>Pseudomonadota</taxon>
        <taxon>Alphaproteobacteria</taxon>
        <taxon>Rhodospirillales</taxon>
        <taxon>Magnetospirillaceae</taxon>
        <taxon>Paramagnetospirillum</taxon>
    </lineage>
</organism>
<evidence type="ECO:0000313" key="11">
    <source>
        <dbReference type="Proteomes" id="UP000031971"/>
    </source>
</evidence>
<evidence type="ECO:0000256" key="4">
    <source>
        <dbReference type="ARBA" id="ARBA00022676"/>
    </source>
</evidence>
<keyword evidence="4" id="KW-0328">Glycosyltransferase</keyword>
<dbReference type="InterPro" id="IPR037919">
    <property type="entry name" value="OGT"/>
</dbReference>
<dbReference type="PANTHER" id="PTHR44366">
    <property type="entry name" value="UDP-N-ACETYLGLUCOSAMINE--PEPTIDE N-ACETYLGLUCOSAMINYLTRANSFERASE 110 KDA SUBUNIT"/>
    <property type="match status" value="1"/>
</dbReference>
<dbReference type="InterPro" id="IPR029489">
    <property type="entry name" value="OGT/SEC/SPY_C"/>
</dbReference>
<accession>A0A0C2UWL3</accession>